<evidence type="ECO:0000313" key="3">
    <source>
        <dbReference type="EMBL" id="SPF30480.1"/>
    </source>
</evidence>
<sequence>MSYFTPDEYTTRRNRLSAKMEAEGLDALLLFAPESQYWLTGYDTFGFCFFQCLIYTDGRTYLLTRSADMRQAQLTSNVGEIRVWVDGIDAPAAKLADWVAELGLTGKRIGYETDTAGLTAMRGREVDAALPGLVECNGLVDRLRLTKSEAEIAAVRRATELGDIAYETALPLIRPGNSEGVILDAMQGAVFANGGDYPGNPFIIGSGERALLCRYTTGRRTLQAQDQLTLEWAGVEAQYHGALMKTVVIGEPTAHHVKMHAAAHEALLACEDAMRPGNIMRDVYDAHVRVMADHDLDAHRLNACGYSMGASYAPCWMDTHMFHAGAMTEMEAGMTFFLHMILMDSESGTAMTLGRTSLITANGAEPLSRLSLELPCVG</sequence>
<evidence type="ECO:0000313" key="4">
    <source>
        <dbReference type="Proteomes" id="UP000244932"/>
    </source>
</evidence>
<reference evidence="3 4" key="1">
    <citation type="submission" date="2018-03" db="EMBL/GenBank/DDBJ databases">
        <authorList>
            <person name="Keele B.F."/>
        </authorList>
    </citation>
    <scope>NUCLEOTIDE SEQUENCE [LARGE SCALE GENOMIC DNA]</scope>
    <source>
        <strain evidence="3 4">CeCT 8812</strain>
    </source>
</reference>
<dbReference type="PANTHER" id="PTHR46112:SF2">
    <property type="entry name" value="XAA-PRO AMINOPEPTIDASE P-RELATED"/>
    <property type="match status" value="1"/>
</dbReference>
<dbReference type="InterPro" id="IPR000994">
    <property type="entry name" value="Pept_M24"/>
</dbReference>
<dbReference type="Gene3D" id="3.90.230.10">
    <property type="entry name" value="Creatinase/methionine aminopeptidase superfamily"/>
    <property type="match status" value="1"/>
</dbReference>
<keyword evidence="3" id="KW-0378">Hydrolase</keyword>
<dbReference type="InterPro" id="IPR000587">
    <property type="entry name" value="Creatinase_N"/>
</dbReference>
<dbReference type="InterPro" id="IPR050659">
    <property type="entry name" value="Peptidase_M24B"/>
</dbReference>
<dbReference type="PANTHER" id="PTHR46112">
    <property type="entry name" value="AMINOPEPTIDASE"/>
    <property type="match status" value="1"/>
</dbReference>
<proteinExistence type="predicted"/>
<feature type="domain" description="Peptidase M24" evidence="1">
    <location>
        <begin position="154"/>
        <end position="359"/>
    </location>
</feature>
<dbReference type="GO" id="GO:0016787">
    <property type="term" value="F:hydrolase activity"/>
    <property type="evidence" value="ECO:0007669"/>
    <property type="project" value="UniProtKB-KW"/>
</dbReference>
<dbReference type="SUPFAM" id="SSF53092">
    <property type="entry name" value="Creatinase/prolidase N-terminal domain"/>
    <property type="match status" value="1"/>
</dbReference>
<dbReference type="InterPro" id="IPR029149">
    <property type="entry name" value="Creatin/AminoP/Spt16_N"/>
</dbReference>
<dbReference type="Proteomes" id="UP000244932">
    <property type="component" value="Unassembled WGS sequence"/>
</dbReference>
<dbReference type="OrthoDB" id="8286321at2"/>
<keyword evidence="4" id="KW-1185">Reference proteome</keyword>
<dbReference type="EC" id="3.5.2.-" evidence="3"/>
<dbReference type="SUPFAM" id="SSF55920">
    <property type="entry name" value="Creatinase/aminopeptidase"/>
    <property type="match status" value="1"/>
</dbReference>
<evidence type="ECO:0000259" key="1">
    <source>
        <dbReference type="Pfam" id="PF00557"/>
    </source>
</evidence>
<evidence type="ECO:0000259" key="2">
    <source>
        <dbReference type="Pfam" id="PF01321"/>
    </source>
</evidence>
<dbReference type="CDD" id="cd01066">
    <property type="entry name" value="APP_MetAP"/>
    <property type="match status" value="1"/>
</dbReference>
<dbReference type="Pfam" id="PF00557">
    <property type="entry name" value="Peptidase_M24"/>
    <property type="match status" value="1"/>
</dbReference>
<organism evidence="3 4">
    <name type="scientific">Pontivivens insulae</name>
    <dbReference type="NCBI Taxonomy" id="1639689"/>
    <lineage>
        <taxon>Bacteria</taxon>
        <taxon>Pseudomonadati</taxon>
        <taxon>Pseudomonadota</taxon>
        <taxon>Alphaproteobacteria</taxon>
        <taxon>Rhodobacterales</taxon>
        <taxon>Paracoccaceae</taxon>
        <taxon>Pontivivens</taxon>
    </lineage>
</organism>
<dbReference type="RefSeq" id="WP_108783163.1">
    <property type="nucleotide sequence ID" value="NZ_OMKW01000003.1"/>
</dbReference>
<protein>
    <submittedName>
        <fullName evidence="3">Ectoine hydrolase</fullName>
        <ecNumber evidence="3">3.5.2.-</ecNumber>
    </submittedName>
</protein>
<feature type="domain" description="Creatinase N-terminal" evidence="2">
    <location>
        <begin position="12"/>
        <end position="145"/>
    </location>
</feature>
<dbReference type="EMBL" id="OMKW01000003">
    <property type="protein sequence ID" value="SPF30480.1"/>
    <property type="molecule type" value="Genomic_DNA"/>
</dbReference>
<name>A0A2R8AEL5_9RHOB</name>
<dbReference type="InterPro" id="IPR036005">
    <property type="entry name" value="Creatinase/aminopeptidase-like"/>
</dbReference>
<accession>A0A2R8AEL5</accession>
<dbReference type="Gene3D" id="3.40.350.10">
    <property type="entry name" value="Creatinase/prolidase N-terminal domain"/>
    <property type="match status" value="1"/>
</dbReference>
<gene>
    <name evidence="3" type="primary">doeA_2</name>
    <name evidence="3" type="ORF">POI8812_02818</name>
</gene>
<dbReference type="Pfam" id="PF01321">
    <property type="entry name" value="Creatinase_N"/>
    <property type="match status" value="1"/>
</dbReference>
<dbReference type="AlphaFoldDB" id="A0A2R8AEL5"/>